<reference evidence="3 4" key="1">
    <citation type="journal article" date="2019" name="Nat. Microbiol.">
        <title>Mediterranean grassland soil C-N compound turnover is dependent on rainfall and depth, and is mediated by genomically divergent microorganisms.</title>
        <authorList>
            <person name="Diamond S."/>
            <person name="Andeer P.F."/>
            <person name="Li Z."/>
            <person name="Crits-Christoph A."/>
            <person name="Burstein D."/>
            <person name="Anantharaman K."/>
            <person name="Lane K.R."/>
            <person name="Thomas B.C."/>
            <person name="Pan C."/>
            <person name="Northen T.R."/>
            <person name="Banfield J.F."/>
        </authorList>
    </citation>
    <scope>NUCLEOTIDE SEQUENCE [LARGE SCALE GENOMIC DNA]</scope>
    <source>
        <strain evidence="3">WS_1</strain>
    </source>
</reference>
<dbReference type="InterPro" id="IPR028939">
    <property type="entry name" value="P5C_Rdtase_cat_N"/>
</dbReference>
<protein>
    <submittedName>
        <fullName evidence="3">DNA-binding protein</fullName>
    </submittedName>
</protein>
<evidence type="ECO:0000313" key="4">
    <source>
        <dbReference type="Proteomes" id="UP000316292"/>
    </source>
</evidence>
<dbReference type="InterPro" id="IPR036291">
    <property type="entry name" value="NAD(P)-bd_dom_sf"/>
</dbReference>
<dbReference type="AlphaFoldDB" id="A0A538SJ01"/>
<dbReference type="Proteomes" id="UP000316292">
    <property type="component" value="Unassembled WGS sequence"/>
</dbReference>
<evidence type="ECO:0000256" key="1">
    <source>
        <dbReference type="ARBA" id="ARBA00023002"/>
    </source>
</evidence>
<dbReference type="InterPro" id="IPR051267">
    <property type="entry name" value="STEAP_metalloreductase"/>
</dbReference>
<dbReference type="SUPFAM" id="SSF51735">
    <property type="entry name" value="NAD(P)-binding Rossmann-fold domains"/>
    <property type="match status" value="1"/>
</dbReference>
<sequence length="215" mass="22945">MKVGVLGSGIVGQTLGAGFVARGHDVKLGTRDPGQDKVKAWVQKNGAKASAGTFEETAKFGELLVLSTLWDGTQHAIELAKPENFAGKVVIDTTNALDFSKGAPPKLALGWSTSAGEEVQRMLPKARVVKCFNTVGNAHMVSPKFPGGPPDMFIAGNDAEAKKKVAQVCTDFGWPGAIDSGGIESSRYLEPLAMVWILEYFRTGSPNHAFKMLRK</sequence>
<gene>
    <name evidence="3" type="ORF">E6K71_00535</name>
</gene>
<dbReference type="Gene3D" id="3.40.50.720">
    <property type="entry name" value="NAD(P)-binding Rossmann-like Domain"/>
    <property type="match status" value="1"/>
</dbReference>
<accession>A0A538SJ01</accession>
<keyword evidence="1" id="KW-0560">Oxidoreductase</keyword>
<dbReference type="Pfam" id="PF03807">
    <property type="entry name" value="F420_oxidored"/>
    <property type="match status" value="1"/>
</dbReference>
<comment type="caution">
    <text evidence="3">The sequence shown here is derived from an EMBL/GenBank/DDBJ whole genome shotgun (WGS) entry which is preliminary data.</text>
</comment>
<feature type="domain" description="Pyrroline-5-carboxylate reductase catalytic N-terminal" evidence="2">
    <location>
        <begin position="2"/>
        <end position="95"/>
    </location>
</feature>
<dbReference type="EMBL" id="VBOR01000013">
    <property type="protein sequence ID" value="TMQ51345.1"/>
    <property type="molecule type" value="Genomic_DNA"/>
</dbReference>
<name>A0A538SJ01_UNCEI</name>
<organism evidence="3 4">
    <name type="scientific">Eiseniibacteriota bacterium</name>
    <dbReference type="NCBI Taxonomy" id="2212470"/>
    <lineage>
        <taxon>Bacteria</taxon>
        <taxon>Candidatus Eiseniibacteriota</taxon>
    </lineage>
</organism>
<proteinExistence type="predicted"/>
<dbReference type="PANTHER" id="PTHR14239">
    <property type="entry name" value="DUDULIN-RELATED"/>
    <property type="match status" value="1"/>
</dbReference>
<dbReference type="PANTHER" id="PTHR14239:SF10">
    <property type="entry name" value="REDUCTASE"/>
    <property type="match status" value="1"/>
</dbReference>
<keyword evidence="3" id="KW-0238">DNA-binding</keyword>
<dbReference type="GO" id="GO:0003677">
    <property type="term" value="F:DNA binding"/>
    <property type="evidence" value="ECO:0007669"/>
    <property type="project" value="UniProtKB-KW"/>
</dbReference>
<evidence type="ECO:0000313" key="3">
    <source>
        <dbReference type="EMBL" id="TMQ51345.1"/>
    </source>
</evidence>
<evidence type="ECO:0000259" key="2">
    <source>
        <dbReference type="Pfam" id="PF03807"/>
    </source>
</evidence>
<dbReference type="GO" id="GO:0016491">
    <property type="term" value="F:oxidoreductase activity"/>
    <property type="evidence" value="ECO:0007669"/>
    <property type="project" value="UniProtKB-KW"/>
</dbReference>